<evidence type="ECO:0000256" key="11">
    <source>
        <dbReference type="ARBA" id="ARBA00023146"/>
    </source>
</evidence>
<dbReference type="CDD" id="cd00860">
    <property type="entry name" value="ThrRS_anticodon"/>
    <property type="match status" value="1"/>
</dbReference>
<feature type="domain" description="Aminoacyl-transfer RNA synthetases class-II family profile" evidence="14">
    <location>
        <begin position="200"/>
        <end position="496"/>
    </location>
</feature>
<comment type="cofactor">
    <cofactor evidence="13">
        <name>Zn(2+)</name>
        <dbReference type="ChEBI" id="CHEBI:29105"/>
    </cofactor>
    <text evidence="13">Binds 1 zinc ion per subunit.</text>
</comment>
<dbReference type="NCBIfam" id="NF003068">
    <property type="entry name" value="PRK03991.1"/>
    <property type="match status" value="1"/>
</dbReference>
<evidence type="ECO:0000256" key="5">
    <source>
        <dbReference type="ARBA" id="ARBA00022723"/>
    </source>
</evidence>
<gene>
    <name evidence="15" type="primary">TARS</name>
    <name evidence="13 15" type="synonym">thrS</name>
</gene>
<dbReference type="NCBIfam" id="TIGR00418">
    <property type="entry name" value="thrS"/>
    <property type="match status" value="1"/>
</dbReference>
<feature type="binding site" evidence="13">
    <location>
        <position position="292"/>
    </location>
    <ligand>
        <name>Zn(2+)</name>
        <dbReference type="ChEBI" id="CHEBI:29105"/>
        <note>catalytic</note>
    </ligand>
</feature>
<dbReference type="InterPro" id="IPR004154">
    <property type="entry name" value="Anticodon-bd"/>
</dbReference>
<evidence type="ECO:0000259" key="14">
    <source>
        <dbReference type="PROSITE" id="PS50862"/>
    </source>
</evidence>
<proteinExistence type="inferred from homology"/>
<dbReference type="GO" id="GO:0000049">
    <property type="term" value="F:tRNA binding"/>
    <property type="evidence" value="ECO:0007669"/>
    <property type="project" value="UniProtKB-KW"/>
</dbReference>
<reference evidence="15" key="1">
    <citation type="journal article" date="2014" name="Genome Biol. Evol.">
        <title>Pangenome evidence for extensive interdomain horizontal transfer affecting lineage core and shell genes in uncultured planktonic thaumarchaeota and euryarchaeota.</title>
        <authorList>
            <person name="Deschamps P."/>
            <person name="Zivanovic Y."/>
            <person name="Moreira D."/>
            <person name="Rodriguez-Valera F."/>
            <person name="Lopez-Garcia P."/>
        </authorList>
    </citation>
    <scope>NUCLEOTIDE SEQUENCE</scope>
</reference>
<keyword evidence="3 13" id="KW-0820">tRNA-binding</keyword>
<dbReference type="InterPro" id="IPR002320">
    <property type="entry name" value="Thr-tRNA-ligase_IIa"/>
</dbReference>
<dbReference type="Gene3D" id="3.30.930.10">
    <property type="entry name" value="Bira Bifunctional Protein, Domain 2"/>
    <property type="match status" value="1"/>
</dbReference>
<dbReference type="InterPro" id="IPR047246">
    <property type="entry name" value="ThrRS_anticodon"/>
</dbReference>
<dbReference type="Pfam" id="PF08915">
    <property type="entry name" value="tRNA-Thr_ED"/>
    <property type="match status" value="1"/>
</dbReference>
<dbReference type="GO" id="GO:0005737">
    <property type="term" value="C:cytoplasm"/>
    <property type="evidence" value="ECO:0007669"/>
    <property type="project" value="UniProtKB-SubCell"/>
</dbReference>
<dbReference type="PRINTS" id="PR01047">
    <property type="entry name" value="TRNASYNTHTHR"/>
</dbReference>
<evidence type="ECO:0000256" key="4">
    <source>
        <dbReference type="ARBA" id="ARBA00022598"/>
    </source>
</evidence>
<dbReference type="GO" id="GO:0005524">
    <property type="term" value="F:ATP binding"/>
    <property type="evidence" value="ECO:0007669"/>
    <property type="project" value="UniProtKB-UniRule"/>
</dbReference>
<keyword evidence="11 13" id="KW-0030">Aminoacyl-tRNA synthetase</keyword>
<dbReference type="PANTHER" id="PTHR11451">
    <property type="entry name" value="THREONINE-TRNA LIGASE"/>
    <property type="match status" value="1"/>
</dbReference>
<dbReference type="InterPro" id="IPR002314">
    <property type="entry name" value="aa-tRNA-synt_IIb"/>
</dbReference>
<evidence type="ECO:0000256" key="8">
    <source>
        <dbReference type="ARBA" id="ARBA00022840"/>
    </source>
</evidence>
<evidence type="ECO:0000256" key="2">
    <source>
        <dbReference type="ARBA" id="ARBA00022490"/>
    </source>
</evidence>
<dbReference type="InterPro" id="IPR045864">
    <property type="entry name" value="aa-tRNA-synth_II/BPL/LPL"/>
</dbReference>
<dbReference type="SUPFAM" id="SSF52954">
    <property type="entry name" value="Class II aaRS ABD-related"/>
    <property type="match status" value="1"/>
</dbReference>
<evidence type="ECO:0000256" key="9">
    <source>
        <dbReference type="ARBA" id="ARBA00022884"/>
    </source>
</evidence>
<dbReference type="Pfam" id="PF00587">
    <property type="entry name" value="tRNA-synt_2b"/>
    <property type="match status" value="1"/>
</dbReference>
<keyword evidence="9 13" id="KW-0694">RNA-binding</keyword>
<evidence type="ECO:0000256" key="3">
    <source>
        <dbReference type="ARBA" id="ARBA00022555"/>
    </source>
</evidence>
<keyword evidence="8 13" id="KW-0067">ATP-binding</keyword>
<dbReference type="EC" id="6.1.1.3" evidence="13"/>
<comment type="similarity">
    <text evidence="1 13">Belongs to the class-II aminoacyl-tRNA synthetase family.</text>
</comment>
<organism evidence="15">
    <name type="scientific">uncultured marine thaumarchaeote KM3_73_F02</name>
    <dbReference type="NCBI Taxonomy" id="1456268"/>
    <lineage>
        <taxon>Archaea</taxon>
        <taxon>Nitrososphaerota</taxon>
        <taxon>environmental samples</taxon>
    </lineage>
</organism>
<feature type="binding site" evidence="13">
    <location>
        <position position="344"/>
    </location>
    <ligand>
        <name>Zn(2+)</name>
        <dbReference type="ChEBI" id="CHEBI:29105"/>
        <note>catalytic</note>
    </ligand>
</feature>
<keyword evidence="7 13" id="KW-0862">Zinc</keyword>
<dbReference type="InterPro" id="IPR015011">
    <property type="entry name" value="Threonyl-tRNA_syn_edit_dom_arc"/>
</dbReference>
<dbReference type="PANTHER" id="PTHR11451:SF44">
    <property type="entry name" value="THREONINE--TRNA LIGASE, CHLOROPLASTIC_MITOCHONDRIAL 2"/>
    <property type="match status" value="1"/>
</dbReference>
<accession>A0A075HPH6</accession>
<comment type="catalytic activity">
    <reaction evidence="12 13">
        <text>tRNA(Thr) + L-threonine + ATP = L-threonyl-tRNA(Thr) + AMP + diphosphate + H(+)</text>
        <dbReference type="Rhea" id="RHEA:24624"/>
        <dbReference type="Rhea" id="RHEA-COMP:9670"/>
        <dbReference type="Rhea" id="RHEA-COMP:9704"/>
        <dbReference type="ChEBI" id="CHEBI:15378"/>
        <dbReference type="ChEBI" id="CHEBI:30616"/>
        <dbReference type="ChEBI" id="CHEBI:33019"/>
        <dbReference type="ChEBI" id="CHEBI:57926"/>
        <dbReference type="ChEBI" id="CHEBI:78442"/>
        <dbReference type="ChEBI" id="CHEBI:78534"/>
        <dbReference type="ChEBI" id="CHEBI:456215"/>
        <dbReference type="EC" id="6.1.1.3"/>
    </reaction>
</comment>
<protein>
    <recommendedName>
        <fullName evidence="13">Threonine--tRNA ligase</fullName>
        <ecNumber evidence="13">6.1.1.3</ecNumber>
    </recommendedName>
    <alternativeName>
        <fullName evidence="13">Threonyl-tRNA synthetase</fullName>
        <shortName evidence="13">ThrRS</shortName>
    </alternativeName>
</protein>
<keyword evidence="2 13" id="KW-0963">Cytoplasm</keyword>
<dbReference type="FunFam" id="3.30.930.10:FF:000076">
    <property type="entry name" value="Threonine--tRNA ligase"/>
    <property type="match status" value="1"/>
</dbReference>
<comment type="caution">
    <text evidence="13">Lacks conserved residue(s) required for the propagation of feature annotation.</text>
</comment>
<evidence type="ECO:0000256" key="10">
    <source>
        <dbReference type="ARBA" id="ARBA00022917"/>
    </source>
</evidence>
<keyword evidence="4 13" id="KW-0436">Ligase</keyword>
<evidence type="ECO:0000256" key="6">
    <source>
        <dbReference type="ARBA" id="ARBA00022741"/>
    </source>
</evidence>
<evidence type="ECO:0000256" key="7">
    <source>
        <dbReference type="ARBA" id="ARBA00022833"/>
    </source>
</evidence>
<feature type="binding site" evidence="13">
    <location>
        <position position="468"/>
    </location>
    <ligand>
        <name>Zn(2+)</name>
        <dbReference type="ChEBI" id="CHEBI:29105"/>
        <note>catalytic</note>
    </ligand>
</feature>
<dbReference type="Gene3D" id="3.50.80.10">
    <property type="entry name" value="D-tyrosyl-tRNA(Tyr) deacylase"/>
    <property type="match status" value="1"/>
</dbReference>
<dbReference type="InterPro" id="IPR006195">
    <property type="entry name" value="aa-tRNA-synth_II"/>
</dbReference>
<dbReference type="HAMAP" id="MF_00184">
    <property type="entry name" value="Thr_tRNA_synth"/>
    <property type="match status" value="1"/>
</dbReference>
<sequence>MKFLQLHSDFIEYEPVKKEIKEAEEAEKRKVRYENIVVFFTSVEKRDDTTIVKKAVCEISKSLEKLKSKNVLIYPYAHLSNDLATPRQALTILKSLEEEVSKSGFTAYRSSFGWNKSFSIQVKGHPLAEQSKSIVKEEAKEEKIPEALKAEEKIRSTWHIIDTDGKLTALDKYDFKGKNNLKKLVSHETATSRSVHQTPPHVELMKRLAIADYEPGSDPGNLRFYPRGRLIKSLLEQYVTKKVVKYGGMEVETPIMYDYHHPSLADYLNRFPARQYTIKSEDKDLFLRFSACFGQFLMAHDTQFSYKQTPLRLYELTRYSFRREKRGELVGLRRLRAFTMPDCHALCADLDQAEKEFITRFNLSLDVLEGIGFTRDDIVMTIRFTEDFYKENKDFITSLVKIINQPVLVEMWKERFFYFILKWEFNFIDNLGKATALSTDQIDVENGKRYGITFADESGEEKYPIILHNSPSGAIERDIYALLEKAYANQRKGEIPSIPLWLSPTQVRLIPLSSRFVDFAERMAFKLEERMIRVDIDDRDETVQKRIREAEREWVRYIMVLGDREVVGKTLAIRDREERILRKLSLEDLMKEIDILLKEKPRLPLPPPKLLSARPQFT</sequence>
<dbReference type="GO" id="GO:0004829">
    <property type="term" value="F:threonine-tRNA ligase activity"/>
    <property type="evidence" value="ECO:0007669"/>
    <property type="project" value="UniProtKB-UniRule"/>
</dbReference>
<dbReference type="Pfam" id="PF03129">
    <property type="entry name" value="HGTP_anticodon"/>
    <property type="match status" value="1"/>
</dbReference>
<dbReference type="EMBL" id="KF901052">
    <property type="protein sequence ID" value="AIF16332.1"/>
    <property type="molecule type" value="Genomic_DNA"/>
</dbReference>
<dbReference type="Gene3D" id="3.40.50.800">
    <property type="entry name" value="Anticodon-binding domain"/>
    <property type="match status" value="1"/>
</dbReference>
<evidence type="ECO:0000256" key="1">
    <source>
        <dbReference type="ARBA" id="ARBA00008226"/>
    </source>
</evidence>
<name>A0A075HPH6_9ARCH</name>
<evidence type="ECO:0000256" key="13">
    <source>
        <dbReference type="HAMAP-Rule" id="MF_00184"/>
    </source>
</evidence>
<evidence type="ECO:0000256" key="12">
    <source>
        <dbReference type="ARBA" id="ARBA00049515"/>
    </source>
</evidence>
<dbReference type="AlphaFoldDB" id="A0A075HPH6"/>
<keyword evidence="5 13" id="KW-0479">Metal-binding</keyword>
<comment type="subunit">
    <text evidence="13">Homodimer.</text>
</comment>
<comment type="subcellular location">
    <subcellularLocation>
        <location evidence="13">Cytoplasm</location>
    </subcellularLocation>
</comment>
<keyword evidence="10 13" id="KW-0648">Protein biosynthesis</keyword>
<dbReference type="FunFam" id="3.40.50.800:FF:000001">
    <property type="entry name" value="Threonine--tRNA ligase"/>
    <property type="match status" value="1"/>
</dbReference>
<keyword evidence="6 13" id="KW-0547">Nucleotide-binding</keyword>
<dbReference type="InterPro" id="IPR036621">
    <property type="entry name" value="Anticodon-bd_dom_sf"/>
</dbReference>
<dbReference type="SUPFAM" id="SSF55681">
    <property type="entry name" value="Class II aaRS and biotin synthetases"/>
    <property type="match status" value="1"/>
</dbReference>
<dbReference type="GO" id="GO:0006435">
    <property type="term" value="P:threonyl-tRNA aminoacylation"/>
    <property type="evidence" value="ECO:0007669"/>
    <property type="project" value="UniProtKB-UniRule"/>
</dbReference>
<dbReference type="GO" id="GO:0008270">
    <property type="term" value="F:zinc ion binding"/>
    <property type="evidence" value="ECO:0007669"/>
    <property type="project" value="InterPro"/>
</dbReference>
<dbReference type="InterPro" id="IPR023509">
    <property type="entry name" value="DTD-like_sf"/>
</dbReference>
<dbReference type="PROSITE" id="PS50862">
    <property type="entry name" value="AA_TRNA_LIGASE_II"/>
    <property type="match status" value="1"/>
</dbReference>
<evidence type="ECO:0000313" key="15">
    <source>
        <dbReference type="EMBL" id="AIF16332.1"/>
    </source>
</evidence>